<feature type="region of interest" description="Disordered" evidence="1">
    <location>
        <begin position="1"/>
        <end position="32"/>
    </location>
</feature>
<reference evidence="2" key="1">
    <citation type="journal article" date="2019" name="Sci. Rep.">
        <title>Draft genome of Tanacetum cinerariifolium, the natural source of mosquito coil.</title>
        <authorList>
            <person name="Yamashiro T."/>
            <person name="Shiraishi A."/>
            <person name="Satake H."/>
            <person name="Nakayama K."/>
        </authorList>
    </citation>
    <scope>NUCLEOTIDE SEQUENCE</scope>
</reference>
<feature type="region of interest" description="Disordered" evidence="1">
    <location>
        <begin position="103"/>
        <end position="123"/>
    </location>
</feature>
<dbReference type="AlphaFoldDB" id="A0A6L2M9L6"/>
<feature type="compositionally biased region" description="Low complexity" evidence="1">
    <location>
        <begin position="15"/>
        <end position="32"/>
    </location>
</feature>
<protein>
    <submittedName>
        <fullName evidence="2">Uncharacterized protein</fullName>
    </submittedName>
</protein>
<feature type="compositionally biased region" description="Basic and acidic residues" evidence="1">
    <location>
        <begin position="167"/>
        <end position="181"/>
    </location>
</feature>
<proteinExistence type="predicted"/>
<feature type="compositionally biased region" description="Polar residues" evidence="1">
    <location>
        <begin position="103"/>
        <end position="115"/>
    </location>
</feature>
<sequence length="479" mass="52573">VEGSGTPTKPHHTPSPKVQQTSPTTHSSLTLPPITTASISIVTPSDTPHLRQYTRRSRIAQSLALPPVANELASPLRDVSQGKACPTDSGFEADQERANIVKTSTLPHESTSRVTSLAADKGSMQHKLDELTTLCTSLQKQQSEMVSRFEAQKLEINSLKARIKLLEDKDRGVAEHSRDDDLGVSTGSGSIPTAGPPATGVPTGSDVVPTDGPIFSTATVVTPYTRRKGKETMVESETPKKKKIARDAKIARIHAEEELQIMINGLDKSNETVAKYLQEYHQFATELPFERRKELISDLVRYQDNYAKEEGEMFKRKGIRFEQESVKKLKTSEEVKASEEVPEEKRGFESVMEISKGIPQHQATYQWQRDGAVSGAKKAIEPDDEDQLSIHASGEGLPPQERSSDCDDLLQASSGKLLLDGNWIIEFPLPGEIPTASEESSHYQKKRDATAQKIALLLKSSSNWDGVNGVGGEEVEDVQ</sequence>
<feature type="region of interest" description="Disordered" evidence="1">
    <location>
        <begin position="363"/>
        <end position="407"/>
    </location>
</feature>
<evidence type="ECO:0000313" key="2">
    <source>
        <dbReference type="EMBL" id="GEU68965.1"/>
    </source>
</evidence>
<name>A0A6L2M9L6_TANCI</name>
<accession>A0A6L2M9L6</accession>
<gene>
    <name evidence="2" type="ORF">Tci_040943</name>
</gene>
<dbReference type="EMBL" id="BKCJ010005848">
    <property type="protein sequence ID" value="GEU68965.1"/>
    <property type="molecule type" value="Genomic_DNA"/>
</dbReference>
<comment type="caution">
    <text evidence="2">The sequence shown here is derived from an EMBL/GenBank/DDBJ whole genome shotgun (WGS) entry which is preliminary data.</text>
</comment>
<feature type="non-terminal residue" evidence="2">
    <location>
        <position position="1"/>
    </location>
</feature>
<evidence type="ECO:0000256" key="1">
    <source>
        <dbReference type="SAM" id="MobiDB-lite"/>
    </source>
</evidence>
<feature type="region of interest" description="Disordered" evidence="1">
    <location>
        <begin position="167"/>
        <end position="212"/>
    </location>
</feature>
<feature type="compositionally biased region" description="Low complexity" evidence="1">
    <location>
        <begin position="192"/>
        <end position="204"/>
    </location>
</feature>
<organism evidence="2">
    <name type="scientific">Tanacetum cinerariifolium</name>
    <name type="common">Dalmatian daisy</name>
    <name type="synonym">Chrysanthemum cinerariifolium</name>
    <dbReference type="NCBI Taxonomy" id="118510"/>
    <lineage>
        <taxon>Eukaryota</taxon>
        <taxon>Viridiplantae</taxon>
        <taxon>Streptophyta</taxon>
        <taxon>Embryophyta</taxon>
        <taxon>Tracheophyta</taxon>
        <taxon>Spermatophyta</taxon>
        <taxon>Magnoliopsida</taxon>
        <taxon>eudicotyledons</taxon>
        <taxon>Gunneridae</taxon>
        <taxon>Pentapetalae</taxon>
        <taxon>asterids</taxon>
        <taxon>campanulids</taxon>
        <taxon>Asterales</taxon>
        <taxon>Asteraceae</taxon>
        <taxon>Asteroideae</taxon>
        <taxon>Anthemideae</taxon>
        <taxon>Anthemidinae</taxon>
        <taxon>Tanacetum</taxon>
    </lineage>
</organism>